<feature type="compositionally biased region" description="Low complexity" evidence="10">
    <location>
        <begin position="714"/>
        <end position="733"/>
    </location>
</feature>
<evidence type="ECO:0000256" key="7">
    <source>
        <dbReference type="ARBA" id="ARBA00023224"/>
    </source>
</evidence>
<dbReference type="Gene3D" id="1.20.120.1530">
    <property type="match status" value="2"/>
</dbReference>
<evidence type="ECO:0000256" key="2">
    <source>
        <dbReference type="ARBA" id="ARBA00022475"/>
    </source>
</evidence>
<dbReference type="SMART" id="SM01049">
    <property type="entry name" value="Cache_2"/>
    <property type="match status" value="1"/>
</dbReference>
<evidence type="ECO:0000256" key="1">
    <source>
        <dbReference type="ARBA" id="ARBA00004651"/>
    </source>
</evidence>
<keyword evidence="3" id="KW-0488">Methylation</keyword>
<evidence type="ECO:0000259" key="12">
    <source>
        <dbReference type="PROSITE" id="PS50111"/>
    </source>
</evidence>
<dbReference type="InterPro" id="IPR004089">
    <property type="entry name" value="MCPsignal_dom"/>
</dbReference>
<gene>
    <name evidence="14" type="ORF">AAD027_07575</name>
</gene>
<feature type="domain" description="HAMP" evidence="13">
    <location>
        <begin position="406"/>
        <end position="452"/>
    </location>
</feature>
<accession>A0ABU9J0H3</accession>
<keyword evidence="6 11" id="KW-0472">Membrane</keyword>
<evidence type="ECO:0000256" key="8">
    <source>
        <dbReference type="ARBA" id="ARBA00029447"/>
    </source>
</evidence>
<evidence type="ECO:0000313" key="15">
    <source>
        <dbReference type="Proteomes" id="UP001459204"/>
    </source>
</evidence>
<dbReference type="Pfam" id="PF17200">
    <property type="entry name" value="sCache_2"/>
    <property type="match status" value="1"/>
</dbReference>
<evidence type="ECO:0000256" key="3">
    <source>
        <dbReference type="ARBA" id="ARBA00022481"/>
    </source>
</evidence>
<evidence type="ECO:0000259" key="13">
    <source>
        <dbReference type="PROSITE" id="PS50885"/>
    </source>
</evidence>
<dbReference type="InterPro" id="IPR051310">
    <property type="entry name" value="MCP_chemotaxis"/>
</dbReference>
<dbReference type="RefSeq" id="WP_341725421.1">
    <property type="nucleotide sequence ID" value="NZ_JBBWWT010000003.1"/>
</dbReference>
<dbReference type="Pfam" id="PF00672">
    <property type="entry name" value="HAMP"/>
    <property type="match status" value="1"/>
</dbReference>
<dbReference type="Proteomes" id="UP001459204">
    <property type="component" value="Unassembled WGS sequence"/>
</dbReference>
<dbReference type="CDD" id="cd06225">
    <property type="entry name" value="HAMP"/>
    <property type="match status" value="1"/>
</dbReference>
<evidence type="ECO:0000313" key="14">
    <source>
        <dbReference type="EMBL" id="MEL1264228.1"/>
    </source>
</evidence>
<dbReference type="EMBL" id="JBBWWT010000003">
    <property type="protein sequence ID" value="MEL1264228.1"/>
    <property type="molecule type" value="Genomic_DNA"/>
</dbReference>
<dbReference type="PANTHER" id="PTHR43531">
    <property type="entry name" value="PROTEIN ICFG"/>
    <property type="match status" value="1"/>
</dbReference>
<dbReference type="Gene3D" id="1.10.287.950">
    <property type="entry name" value="Methyl-accepting chemotaxis protein"/>
    <property type="match status" value="1"/>
</dbReference>
<comment type="subcellular location">
    <subcellularLocation>
        <location evidence="1">Cell membrane</location>
        <topology evidence="1">Multi-pass membrane protein</topology>
    </subcellularLocation>
</comment>
<name>A0ABU9J0H3_9GAMM</name>
<evidence type="ECO:0000256" key="4">
    <source>
        <dbReference type="ARBA" id="ARBA00022692"/>
    </source>
</evidence>
<keyword evidence="5 11" id="KW-1133">Transmembrane helix</keyword>
<dbReference type="SMART" id="SM00304">
    <property type="entry name" value="HAMP"/>
    <property type="match status" value="3"/>
</dbReference>
<evidence type="ECO:0000256" key="6">
    <source>
        <dbReference type="ARBA" id="ARBA00023136"/>
    </source>
</evidence>
<dbReference type="InterPro" id="IPR033480">
    <property type="entry name" value="sCache_2"/>
</dbReference>
<dbReference type="PRINTS" id="PR00260">
    <property type="entry name" value="CHEMTRNSDUCR"/>
</dbReference>
<dbReference type="Pfam" id="PF18575">
    <property type="entry name" value="HAMP_N3"/>
    <property type="match status" value="1"/>
</dbReference>
<feature type="region of interest" description="Disordered" evidence="10">
    <location>
        <begin position="713"/>
        <end position="750"/>
    </location>
</feature>
<dbReference type="PROSITE" id="PS50885">
    <property type="entry name" value="HAMP"/>
    <property type="match status" value="2"/>
</dbReference>
<comment type="similarity">
    <text evidence="8">Belongs to the methyl-accepting chemotaxis (MCP) protein family.</text>
</comment>
<organism evidence="14 15">
    <name type="scientific">Pseudoxanthomonas putridarboris</name>
    <dbReference type="NCBI Taxonomy" id="752605"/>
    <lineage>
        <taxon>Bacteria</taxon>
        <taxon>Pseudomonadati</taxon>
        <taxon>Pseudomonadota</taxon>
        <taxon>Gammaproteobacteria</taxon>
        <taxon>Lysobacterales</taxon>
        <taxon>Lysobacteraceae</taxon>
        <taxon>Pseudoxanthomonas</taxon>
    </lineage>
</organism>
<protein>
    <submittedName>
        <fullName evidence="14">Methyl-accepting chemotaxis protein</fullName>
    </submittedName>
</protein>
<feature type="domain" description="Methyl-accepting transducer" evidence="12">
    <location>
        <begin position="457"/>
        <end position="686"/>
    </location>
</feature>
<feature type="transmembrane region" description="Helical" evidence="11">
    <location>
        <begin position="196"/>
        <end position="218"/>
    </location>
</feature>
<dbReference type="SUPFAM" id="SSF158472">
    <property type="entry name" value="HAMP domain-like"/>
    <property type="match status" value="1"/>
</dbReference>
<dbReference type="SMART" id="SM00283">
    <property type="entry name" value="MA"/>
    <property type="match status" value="1"/>
</dbReference>
<feature type="transmembrane region" description="Helical" evidence="11">
    <location>
        <begin position="20"/>
        <end position="39"/>
    </location>
</feature>
<dbReference type="CDD" id="cd11386">
    <property type="entry name" value="MCP_signal"/>
    <property type="match status" value="1"/>
</dbReference>
<dbReference type="SUPFAM" id="SSF58104">
    <property type="entry name" value="Methyl-accepting chemotaxis protein (MCP) signaling domain"/>
    <property type="match status" value="1"/>
</dbReference>
<evidence type="ECO:0000256" key="11">
    <source>
        <dbReference type="SAM" id="Phobius"/>
    </source>
</evidence>
<evidence type="ECO:0000256" key="5">
    <source>
        <dbReference type="ARBA" id="ARBA00022989"/>
    </source>
</evidence>
<dbReference type="InterPro" id="IPR003660">
    <property type="entry name" value="HAMP_dom"/>
</dbReference>
<dbReference type="InterPro" id="IPR041395">
    <property type="entry name" value="McpB_HAMP_3rd"/>
</dbReference>
<dbReference type="Gene3D" id="3.30.450.20">
    <property type="entry name" value="PAS domain"/>
    <property type="match status" value="1"/>
</dbReference>
<reference evidence="14 15" key="1">
    <citation type="submission" date="2024-04" db="EMBL/GenBank/DDBJ databases">
        <title>Draft genome sequence of Pseudoxanthomonas putridarboris WD12.</title>
        <authorList>
            <person name="Oh J."/>
        </authorList>
    </citation>
    <scope>NUCLEOTIDE SEQUENCE [LARGE SCALE GENOMIC DNA]</scope>
    <source>
        <strain evidence="14 15">WD12</strain>
    </source>
</reference>
<keyword evidence="2" id="KW-1003">Cell membrane</keyword>
<keyword evidence="7 9" id="KW-0807">Transducer</keyword>
<keyword evidence="4 11" id="KW-0812">Transmembrane</keyword>
<evidence type="ECO:0000256" key="9">
    <source>
        <dbReference type="PROSITE-ProRule" id="PRU00284"/>
    </source>
</evidence>
<dbReference type="InterPro" id="IPR004090">
    <property type="entry name" value="Chemotax_Me-accpt_rcpt"/>
</dbReference>
<comment type="caution">
    <text evidence="14">The sequence shown here is derived from an EMBL/GenBank/DDBJ whole genome shotgun (WGS) entry which is preliminary data.</text>
</comment>
<dbReference type="Pfam" id="PF00015">
    <property type="entry name" value="MCPsignal"/>
    <property type="match status" value="1"/>
</dbReference>
<keyword evidence="15" id="KW-1185">Reference proteome</keyword>
<dbReference type="Pfam" id="PF18947">
    <property type="entry name" value="HAMP_2"/>
    <property type="match status" value="1"/>
</dbReference>
<feature type="domain" description="HAMP" evidence="13">
    <location>
        <begin position="220"/>
        <end position="272"/>
    </location>
</feature>
<sequence length="750" mass="80349">MNAQAQFSSALSNIPLKRKFLIQTFFVAVGIVALAIVAARMQYLDLTETRQAGLKAQTEMALGVIGHYARLADDGALDEEAAKRLALRSLSVMQANEGVDYFYVTDEEPRMLMHPTRQDLVGKPVADVLSPDGKRIFPEFVRVARAGGGYVDYDWAKAGEPDPMPKTSYATLYAPWGWVIGTGVYLGDTQSQAMQFTLVMAFAGGLLVLLNLAIGWAIGNSVLEPVSRALAAIKGVSRGDLNVRSGRHGRDEVGQMLKATDEMVHMLERFSQETQRMIVLHEAEDIGHRMPEDFPGVYGQLAAGINTMMFEHLDAFNDAIGILQRYADGDLSQDVRRLPGSRAFLHEAMDSAKRSLLAINAEIKRLAQAAAAGDFSVRGDEQRFQHDFRTMVGGLNAMMQVNDDNLGQLSELLQAIARGDLTARMEGDFHGVFARMRDDANATVAQLTDIVGRIQDASTSINTAAGEIASGNSDLSRRTEQQAANLEETAASMEELTSTVRQNAESARQANQLAIGAAGVASQGGEVVGQVVVTMRDIEQSSRKIAEIISVIDGIAFQTNILALNAAVEAARAGEQGRGFAVVASEVRTLAQRSANAAKEIKGLIESSVERVADGSALVNQAGTTMGEIVASVQRVTDIMAEISAASQEQSAGIEQVNQTITQMDETTQQNAALVEEASAAARSMEEQAGALSESVSVFRLAHAPAPPVRKPAAEAVASPAKVPAAKARAVKPAARKPEPVLADGDWQEF</sequence>
<proteinExistence type="inferred from homology"/>
<dbReference type="PROSITE" id="PS50111">
    <property type="entry name" value="CHEMOTAXIS_TRANSDUC_2"/>
    <property type="match status" value="1"/>
</dbReference>
<dbReference type="PANTHER" id="PTHR43531:SF14">
    <property type="entry name" value="METHYL-ACCEPTING CHEMOTAXIS PROTEIN I-RELATED"/>
    <property type="match status" value="1"/>
</dbReference>
<evidence type="ECO:0000256" key="10">
    <source>
        <dbReference type="SAM" id="MobiDB-lite"/>
    </source>
</evidence>